<evidence type="ECO:0000256" key="4">
    <source>
        <dbReference type="ARBA" id="ARBA00022967"/>
    </source>
</evidence>
<evidence type="ECO:0000313" key="14">
    <source>
        <dbReference type="Proteomes" id="UP000836402"/>
    </source>
</evidence>
<evidence type="ECO:0000256" key="8">
    <source>
        <dbReference type="RuleBase" id="RU003456"/>
    </source>
</evidence>
<organism evidence="12 13">
    <name type="scientific">Tilletia caries</name>
    <name type="common">wheat bunt fungus</name>
    <dbReference type="NCBI Taxonomy" id="13290"/>
    <lineage>
        <taxon>Eukaryota</taxon>
        <taxon>Fungi</taxon>
        <taxon>Dikarya</taxon>
        <taxon>Basidiomycota</taxon>
        <taxon>Ustilaginomycotina</taxon>
        <taxon>Exobasidiomycetes</taxon>
        <taxon>Tilletiales</taxon>
        <taxon>Tilletiaceae</taxon>
        <taxon>Tilletia</taxon>
    </lineage>
</organism>
<keyword evidence="5 8" id="KW-0520">NAD</keyword>
<reference evidence="12" key="1">
    <citation type="submission" date="2016-04" db="EMBL/GenBank/DDBJ databases">
        <authorList>
            <person name="Nguyen H.D."/>
            <person name="Kesanakurti P."/>
            <person name="Cullis J."/>
            <person name="Levesque C.A."/>
            <person name="Hambleton S."/>
        </authorList>
    </citation>
    <scope>NUCLEOTIDE SEQUENCE</scope>
    <source>
        <strain evidence="12">DAOMC 238032</strain>
    </source>
</reference>
<dbReference type="FunFam" id="3.30.460.80:FF:000002">
    <property type="entry name" value="NADH dehydrogenase iron-sulfur protein 3, mitochondrial"/>
    <property type="match status" value="1"/>
</dbReference>
<dbReference type="EMBL" id="LWDD02000069">
    <property type="protein sequence ID" value="KAE8264411.1"/>
    <property type="molecule type" value="Genomic_DNA"/>
</dbReference>
<dbReference type="Pfam" id="PF00329">
    <property type="entry name" value="Complex1_30kDa"/>
    <property type="match status" value="1"/>
</dbReference>
<feature type="domain" description="NADH:ubiquinone oxidoreductase 30kDa subunit" evidence="10">
    <location>
        <begin position="114"/>
        <end position="235"/>
    </location>
</feature>
<dbReference type="EMBL" id="CAJHJG010006894">
    <property type="protein sequence ID" value="CAD6960422.1"/>
    <property type="molecule type" value="Genomic_DNA"/>
</dbReference>
<evidence type="ECO:0000256" key="3">
    <source>
        <dbReference type="ARBA" id="ARBA00022448"/>
    </source>
</evidence>
<dbReference type="Proteomes" id="UP000836402">
    <property type="component" value="Unassembled WGS sequence"/>
</dbReference>
<dbReference type="GO" id="GO:0005739">
    <property type="term" value="C:mitochondrion"/>
    <property type="evidence" value="ECO:0007669"/>
    <property type="project" value="UniProtKB-SubCell"/>
</dbReference>
<dbReference type="AlphaFoldDB" id="A0A177V6W4"/>
<gene>
    <name evidence="12" type="ORF">A4X03_0g960</name>
    <name evidence="11" type="ORF">JKIAZH3_G9614</name>
</gene>
<comment type="catalytic activity">
    <reaction evidence="7">
        <text>a ubiquinone + NADH + 5 H(+)(in) = a ubiquinol + NAD(+) + 4 H(+)(out)</text>
        <dbReference type="Rhea" id="RHEA:29091"/>
        <dbReference type="Rhea" id="RHEA-COMP:9565"/>
        <dbReference type="Rhea" id="RHEA-COMP:9566"/>
        <dbReference type="ChEBI" id="CHEBI:15378"/>
        <dbReference type="ChEBI" id="CHEBI:16389"/>
        <dbReference type="ChEBI" id="CHEBI:17976"/>
        <dbReference type="ChEBI" id="CHEBI:57540"/>
        <dbReference type="ChEBI" id="CHEBI:57945"/>
        <dbReference type="EC" id="7.1.1.2"/>
    </reaction>
</comment>
<comment type="similarity">
    <text evidence="2 8">Belongs to the complex I 30 kDa subunit family.</text>
</comment>
<keyword evidence="3 8" id="KW-0813">Transport</keyword>
<name>A0A177V6W4_9BASI</name>
<dbReference type="GO" id="GO:0016020">
    <property type="term" value="C:membrane"/>
    <property type="evidence" value="ECO:0007669"/>
    <property type="project" value="UniProtKB-ARBA"/>
</dbReference>
<accession>A0A177V6W4</accession>
<comment type="subcellular location">
    <subcellularLocation>
        <location evidence="1">Mitochondrion</location>
    </subcellularLocation>
</comment>
<evidence type="ECO:0000256" key="7">
    <source>
        <dbReference type="ARBA" id="ARBA00049551"/>
    </source>
</evidence>
<dbReference type="NCBIfam" id="NF004733">
    <property type="entry name" value="PRK06074.1-5"/>
    <property type="match status" value="1"/>
</dbReference>
<sequence>MAGASLLRLRTAGCSIARSAATTSTAARSAPAWIAAAPSNARRAIASSAVMRLPGPSQGDRVNEQSPFSEPASINDADATASIQGPLHDYGSYITSCLPKYIQQFSVYKDELTLYVHPSAVIPTLTFLRDHSQCQFKALMDVSGVDFPTRSQRFEVVYHLLSVKYNARLRVKTYADEMTPVPSATGLFNSANWYEREVWDMYGVFFLDHPDLRRILTDYGFEGHPLRKDFPLTGYTEVRYDEEKKRVVTEPLQLSQAFRSFDNASPWEQVGVGKDATPKEFRVVPPPKKEEEKKK</sequence>
<keyword evidence="4 8" id="KW-1278">Translocase</keyword>
<proteinExistence type="inferred from homology"/>
<dbReference type="Gene3D" id="3.30.460.80">
    <property type="entry name" value="NADH:ubiquinone oxidoreductase, 30kDa subunit"/>
    <property type="match status" value="1"/>
</dbReference>
<dbReference type="GO" id="GO:0008137">
    <property type="term" value="F:NADH dehydrogenase (ubiquinone) activity"/>
    <property type="evidence" value="ECO:0007669"/>
    <property type="project" value="UniProtKB-EC"/>
</dbReference>
<dbReference type="GO" id="GO:0016651">
    <property type="term" value="F:oxidoreductase activity, acting on NAD(P)H"/>
    <property type="evidence" value="ECO:0007669"/>
    <property type="project" value="InterPro"/>
</dbReference>
<reference evidence="11" key="3">
    <citation type="submission" date="2020-10" db="EMBL/GenBank/DDBJ databases">
        <authorList>
            <person name="Sedaghatjoo S."/>
        </authorList>
    </citation>
    <scope>NUCLEOTIDE SEQUENCE</scope>
    <source>
        <strain evidence="11">AZH3</strain>
    </source>
</reference>
<dbReference type="InterPro" id="IPR037232">
    <property type="entry name" value="NADH_quin_OxRdtase_su_C/D-like"/>
</dbReference>
<dbReference type="HAMAP" id="MF_01357">
    <property type="entry name" value="NDH1_NuoC"/>
    <property type="match status" value="1"/>
</dbReference>
<feature type="region of interest" description="Disordered" evidence="9">
    <location>
        <begin position="269"/>
        <end position="295"/>
    </location>
</feature>
<dbReference type="PROSITE" id="PS00542">
    <property type="entry name" value="COMPLEX1_30K"/>
    <property type="match status" value="1"/>
</dbReference>
<evidence type="ECO:0000256" key="5">
    <source>
        <dbReference type="ARBA" id="ARBA00023027"/>
    </source>
</evidence>
<evidence type="ECO:0000259" key="10">
    <source>
        <dbReference type="Pfam" id="PF00329"/>
    </source>
</evidence>
<evidence type="ECO:0000313" key="13">
    <source>
        <dbReference type="Proteomes" id="UP000077671"/>
    </source>
</evidence>
<evidence type="ECO:0000313" key="12">
    <source>
        <dbReference type="EMBL" id="KAE8264411.1"/>
    </source>
</evidence>
<dbReference type="Proteomes" id="UP000077671">
    <property type="component" value="Unassembled WGS sequence"/>
</dbReference>
<dbReference type="PANTHER" id="PTHR10884:SF14">
    <property type="entry name" value="NADH DEHYDROGENASE [UBIQUINONE] IRON-SULFUR PROTEIN 3, MITOCHONDRIAL"/>
    <property type="match status" value="1"/>
</dbReference>
<evidence type="ECO:0000313" key="11">
    <source>
        <dbReference type="EMBL" id="CAD6960422.1"/>
    </source>
</evidence>
<dbReference type="InterPro" id="IPR001268">
    <property type="entry name" value="NADH_UbQ_OxRdtase_30kDa_su"/>
</dbReference>
<dbReference type="NCBIfam" id="TIGR01961">
    <property type="entry name" value="NuoC_fam"/>
    <property type="match status" value="1"/>
</dbReference>
<dbReference type="PANTHER" id="PTHR10884">
    <property type="entry name" value="NADH DEHYDROGENASE UBIQUINONE IRON-SULFUR PROTEIN 3"/>
    <property type="match status" value="1"/>
</dbReference>
<dbReference type="SUPFAM" id="SSF143243">
    <property type="entry name" value="Nqo5-like"/>
    <property type="match status" value="1"/>
</dbReference>
<protein>
    <recommendedName>
        <fullName evidence="10">NADH:ubiquinone oxidoreductase 30kDa subunit domain-containing protein</fullName>
    </recommendedName>
</protein>
<dbReference type="InterPro" id="IPR020396">
    <property type="entry name" value="NADH_UbQ_OxRdtase_CS"/>
</dbReference>
<feature type="compositionally biased region" description="Basic and acidic residues" evidence="9">
    <location>
        <begin position="276"/>
        <end position="295"/>
    </location>
</feature>
<evidence type="ECO:0000256" key="2">
    <source>
        <dbReference type="ARBA" id="ARBA00007569"/>
    </source>
</evidence>
<keyword evidence="6" id="KW-0830">Ubiquinone</keyword>
<evidence type="ECO:0000256" key="6">
    <source>
        <dbReference type="ARBA" id="ARBA00023075"/>
    </source>
</evidence>
<evidence type="ECO:0000256" key="9">
    <source>
        <dbReference type="SAM" id="MobiDB-lite"/>
    </source>
</evidence>
<evidence type="ECO:0000256" key="1">
    <source>
        <dbReference type="ARBA" id="ARBA00004173"/>
    </source>
</evidence>
<reference evidence="12" key="2">
    <citation type="journal article" date="2019" name="IMA Fungus">
        <title>Genome sequencing and comparison of five Tilletia species to identify candidate genes for the detection of regulated species infecting wheat.</title>
        <authorList>
            <person name="Nguyen H.D.T."/>
            <person name="Sultana T."/>
            <person name="Kesanakurti P."/>
            <person name="Hambleton S."/>
        </authorList>
    </citation>
    <scope>NUCLEOTIDE SEQUENCE</scope>
    <source>
        <strain evidence="12">DAOMC 238032</strain>
    </source>
</reference>
<comment type="caution">
    <text evidence="12">The sequence shown here is derived from an EMBL/GenBank/DDBJ whole genome shotgun (WGS) entry which is preliminary data.</text>
</comment>
<keyword evidence="14" id="KW-1185">Reference proteome</keyword>
<dbReference type="InterPro" id="IPR010218">
    <property type="entry name" value="NADH_DH_suC"/>
</dbReference>